<name>A0A059FX43_9PROT</name>
<feature type="domain" description="DUF7065" evidence="2">
    <location>
        <begin position="158"/>
        <end position="204"/>
    </location>
</feature>
<dbReference type="OrthoDB" id="115252at2"/>
<evidence type="ECO:0008006" key="5">
    <source>
        <dbReference type="Google" id="ProtNLM"/>
    </source>
</evidence>
<protein>
    <recommendedName>
        <fullName evidence="5">Hydroxyneurosporene synthase (CrtC)</fullName>
    </recommendedName>
</protein>
<dbReference type="Proteomes" id="UP000025061">
    <property type="component" value="Unassembled WGS sequence"/>
</dbReference>
<dbReference type="InterPro" id="IPR055493">
    <property type="entry name" value="DUF7065"/>
</dbReference>
<comment type="caution">
    <text evidence="3">The sequence shown here is derived from an EMBL/GenBank/DDBJ whole genome shotgun (WGS) entry which is preliminary data.</text>
</comment>
<sequence length="346" mass="38752">MAEAAEGYKTILAPEDEFTHDPGTAENYNESMYFNVFDAGKRAGAWFRLGNRPNQRYAEMSMCVYFPDGRVGFMFARPEISDNSQMNAGGLRIDVVEPFKTLKITYSGELLVLKEPGQMADPKVAFRNNPRLPCKMEMTYTGVSPMYGGETVKADGTPLEIDPEKSFAKAHYEQHCAAKGFIECGGERLEIDGHGLRDKSWGPRHWQAIEWYRWCPMNFGADFGMMFNVMGDGKGGVHQSGMVFRDGIYDGIVAAELSSNWDANEYQTDLEAKIRTKSGKEYTVTGKVLSLIPLRNRRTAPDGTELTTRITEAMTEYRCDGKVGYGMSEYLDQIVDGRPLGRLAGY</sequence>
<dbReference type="SUPFAM" id="SSF159245">
    <property type="entry name" value="AttH-like"/>
    <property type="match status" value="1"/>
</dbReference>
<gene>
    <name evidence="3" type="ORF">HHI_05889</name>
</gene>
<proteinExistence type="predicted"/>
<dbReference type="Pfam" id="PF23212">
    <property type="entry name" value="DUF7064"/>
    <property type="match status" value="1"/>
</dbReference>
<dbReference type="InterPro" id="IPR055492">
    <property type="entry name" value="DUF7064"/>
</dbReference>
<reference evidence="3 4" key="1">
    <citation type="submission" date="2013-04" db="EMBL/GenBank/DDBJ databases">
        <title>Hyphomonas hirschiana VP5 Genome Sequencing.</title>
        <authorList>
            <person name="Lai Q."/>
            <person name="Shao Z."/>
        </authorList>
    </citation>
    <scope>NUCLEOTIDE SEQUENCE [LARGE SCALE GENOMIC DNA]</scope>
    <source>
        <strain evidence="3 4">VP5</strain>
    </source>
</reference>
<evidence type="ECO:0000313" key="4">
    <source>
        <dbReference type="Proteomes" id="UP000025061"/>
    </source>
</evidence>
<feature type="domain" description="DUF7064" evidence="1">
    <location>
        <begin position="205"/>
        <end position="333"/>
    </location>
</feature>
<evidence type="ECO:0000259" key="2">
    <source>
        <dbReference type="Pfam" id="PF23213"/>
    </source>
</evidence>
<dbReference type="RefSeq" id="WP_011647385.1">
    <property type="nucleotide sequence ID" value="NZ_ARYI01000004.1"/>
</dbReference>
<dbReference type="Pfam" id="PF23213">
    <property type="entry name" value="DUF7065"/>
    <property type="match status" value="1"/>
</dbReference>
<keyword evidence="4" id="KW-1185">Reference proteome</keyword>
<dbReference type="EMBL" id="ARYI01000004">
    <property type="protein sequence ID" value="KCZ95177.1"/>
    <property type="molecule type" value="Genomic_DNA"/>
</dbReference>
<organism evidence="3 4">
    <name type="scientific">Hyphomonas hirschiana VP5</name>
    <dbReference type="NCBI Taxonomy" id="1280951"/>
    <lineage>
        <taxon>Bacteria</taxon>
        <taxon>Pseudomonadati</taxon>
        <taxon>Pseudomonadota</taxon>
        <taxon>Alphaproteobacteria</taxon>
        <taxon>Hyphomonadales</taxon>
        <taxon>Hyphomonadaceae</taxon>
        <taxon>Hyphomonas</taxon>
    </lineage>
</organism>
<dbReference type="AlphaFoldDB" id="A0A059FX43"/>
<evidence type="ECO:0000313" key="3">
    <source>
        <dbReference type="EMBL" id="KCZ95177.1"/>
    </source>
</evidence>
<evidence type="ECO:0000259" key="1">
    <source>
        <dbReference type="Pfam" id="PF23212"/>
    </source>
</evidence>
<accession>A0A059FX43</accession>
<dbReference type="PATRIC" id="fig|1280951.3.peg.1189"/>